<sequence>MKTEKQQAQKLLQESKAEEAISLIKRYCDDNPNDAEALYILGQAYSYTKQFKESKKALKESIKNYPYMPWSHYALAGALQTLGELDDAIKCLKTVLSLDKSIHEAELAIVNIHITQGKLQEAQLSLENLKKIIPDSSKLYIELSRIEQGQGNQDKAVLYLEKALQKDENSISALCGLATIKTYQANQTVAKNYYERALKLSPGNPNIISGLAMVYSYQGDHKKAGELILPLLERNIRSMELGKVFISICRHIGKTDQAVTYVHDLLENFPMSKQNRSYLFFELGRELDRLGCYDEAFYNYKQGNALSKKYYNENENIKKIDKIISSFSKKNIATFAKASHTSKRPIFIIGMPRSGTSLTEQILAAHKDISAGGELQFIGRMAFDLPRTIKTVKPYPECVELISKDQINGLANEYLNFLASISASEKRVTNKMPRDFYDLGLISLLFPNAYIIHCQRKAIDNCLSIYFQNFAERGNAYATDQKMITNYYMQYRRLMKHWGKVLPMNILNLQYEDLVNNQEEQTRRILNFCDLEWDKNCIEFYKLDRTIATASFDQVRRPLYKKSVARWKNYQKHIDVMVENLKENKF</sequence>
<dbReference type="GO" id="GO:0008476">
    <property type="term" value="F:protein-tyrosine sulfotransferase activity"/>
    <property type="evidence" value="ECO:0007669"/>
    <property type="project" value="InterPro"/>
</dbReference>
<organism evidence="2">
    <name type="scientific">hydrothermal vent metagenome</name>
    <dbReference type="NCBI Taxonomy" id="652676"/>
    <lineage>
        <taxon>unclassified sequences</taxon>
        <taxon>metagenomes</taxon>
        <taxon>ecological metagenomes</taxon>
    </lineage>
</organism>
<dbReference type="PANTHER" id="PTHR12788">
    <property type="entry name" value="PROTEIN-TYROSINE SULFOTRANSFERASE 2"/>
    <property type="match status" value="1"/>
</dbReference>
<evidence type="ECO:0000313" key="2">
    <source>
        <dbReference type="EMBL" id="VAW54631.1"/>
    </source>
</evidence>
<dbReference type="InterPro" id="IPR019734">
    <property type="entry name" value="TPR_rpt"/>
</dbReference>
<evidence type="ECO:0000256" key="1">
    <source>
        <dbReference type="ARBA" id="ARBA00022679"/>
    </source>
</evidence>
<dbReference type="GO" id="GO:0005794">
    <property type="term" value="C:Golgi apparatus"/>
    <property type="evidence" value="ECO:0007669"/>
    <property type="project" value="UniProtKB-ARBA"/>
</dbReference>
<protein>
    <submittedName>
        <fullName evidence="2">Uncharacterized protein</fullName>
    </submittedName>
</protein>
<dbReference type="PROSITE" id="PS50005">
    <property type="entry name" value="TPR"/>
    <property type="match status" value="2"/>
</dbReference>
<gene>
    <name evidence="2" type="ORF">MNBD_GAMMA06-510</name>
</gene>
<dbReference type="Pfam" id="PF12895">
    <property type="entry name" value="ANAPC3"/>
    <property type="match status" value="1"/>
</dbReference>
<dbReference type="InterPro" id="IPR027417">
    <property type="entry name" value="P-loop_NTPase"/>
</dbReference>
<dbReference type="EMBL" id="UOFD01000079">
    <property type="protein sequence ID" value="VAW54631.1"/>
    <property type="molecule type" value="Genomic_DNA"/>
</dbReference>
<dbReference type="SMART" id="SM00028">
    <property type="entry name" value="TPR"/>
    <property type="match status" value="5"/>
</dbReference>
<dbReference type="SUPFAM" id="SSF52540">
    <property type="entry name" value="P-loop containing nucleoside triphosphate hydrolases"/>
    <property type="match status" value="1"/>
</dbReference>
<dbReference type="InterPro" id="IPR026634">
    <property type="entry name" value="TPST-like"/>
</dbReference>
<dbReference type="SUPFAM" id="SSF48452">
    <property type="entry name" value="TPR-like"/>
    <property type="match status" value="1"/>
</dbReference>
<reference evidence="2" key="1">
    <citation type="submission" date="2018-06" db="EMBL/GenBank/DDBJ databases">
        <authorList>
            <person name="Zhirakovskaya E."/>
        </authorList>
    </citation>
    <scope>NUCLEOTIDE SEQUENCE</scope>
</reference>
<dbReference type="Gene3D" id="1.25.40.10">
    <property type="entry name" value="Tetratricopeptide repeat domain"/>
    <property type="match status" value="1"/>
</dbReference>
<dbReference type="Pfam" id="PF13469">
    <property type="entry name" value="Sulfotransfer_3"/>
    <property type="match status" value="1"/>
</dbReference>
<dbReference type="AlphaFoldDB" id="A0A3B0WH40"/>
<proteinExistence type="predicted"/>
<dbReference type="Pfam" id="PF13181">
    <property type="entry name" value="TPR_8"/>
    <property type="match status" value="2"/>
</dbReference>
<accession>A0A3B0WH40</accession>
<keyword evidence="1" id="KW-0808">Transferase</keyword>
<dbReference type="InterPro" id="IPR011990">
    <property type="entry name" value="TPR-like_helical_dom_sf"/>
</dbReference>
<name>A0A3B0WH40_9ZZZZ</name>
<dbReference type="PANTHER" id="PTHR12788:SF10">
    <property type="entry name" value="PROTEIN-TYROSINE SULFOTRANSFERASE"/>
    <property type="match status" value="1"/>
</dbReference>
<dbReference type="Gene3D" id="3.40.50.300">
    <property type="entry name" value="P-loop containing nucleotide triphosphate hydrolases"/>
    <property type="match status" value="1"/>
</dbReference>